<protein>
    <submittedName>
        <fullName evidence="2">Uncharacterized protein</fullName>
    </submittedName>
</protein>
<name>A0A9N7U5U7_PLEPL</name>
<dbReference type="Proteomes" id="UP001153269">
    <property type="component" value="Unassembled WGS sequence"/>
</dbReference>
<reference evidence="2" key="1">
    <citation type="submission" date="2020-03" db="EMBL/GenBank/DDBJ databases">
        <authorList>
            <person name="Weist P."/>
        </authorList>
    </citation>
    <scope>NUCLEOTIDE SEQUENCE</scope>
</reference>
<organism evidence="2 3">
    <name type="scientific">Pleuronectes platessa</name>
    <name type="common">European plaice</name>
    <dbReference type="NCBI Taxonomy" id="8262"/>
    <lineage>
        <taxon>Eukaryota</taxon>
        <taxon>Metazoa</taxon>
        <taxon>Chordata</taxon>
        <taxon>Craniata</taxon>
        <taxon>Vertebrata</taxon>
        <taxon>Euteleostomi</taxon>
        <taxon>Actinopterygii</taxon>
        <taxon>Neopterygii</taxon>
        <taxon>Teleostei</taxon>
        <taxon>Neoteleostei</taxon>
        <taxon>Acanthomorphata</taxon>
        <taxon>Carangaria</taxon>
        <taxon>Pleuronectiformes</taxon>
        <taxon>Pleuronectoidei</taxon>
        <taxon>Pleuronectidae</taxon>
        <taxon>Pleuronectes</taxon>
    </lineage>
</organism>
<gene>
    <name evidence="2" type="ORF">PLEPLA_LOCUS13506</name>
</gene>
<proteinExistence type="predicted"/>
<evidence type="ECO:0000313" key="2">
    <source>
        <dbReference type="EMBL" id="CAB1425574.1"/>
    </source>
</evidence>
<accession>A0A9N7U5U7</accession>
<comment type="caution">
    <text evidence="2">The sequence shown here is derived from an EMBL/GenBank/DDBJ whole genome shotgun (WGS) entry which is preliminary data.</text>
</comment>
<feature type="compositionally biased region" description="Low complexity" evidence="1">
    <location>
        <begin position="135"/>
        <end position="147"/>
    </location>
</feature>
<keyword evidence="3" id="KW-1185">Reference proteome</keyword>
<evidence type="ECO:0000256" key="1">
    <source>
        <dbReference type="SAM" id="MobiDB-lite"/>
    </source>
</evidence>
<feature type="compositionally biased region" description="Basic and acidic residues" evidence="1">
    <location>
        <begin position="113"/>
        <end position="122"/>
    </location>
</feature>
<sequence length="169" mass="18539">MFGFEIFNVSRTLVLHVNVCYTNMQKEENSCKDDINEAGVSGLCTCRPGETGHTLRQRYPLCLLHTYQNVAASTSCSGSEETVFLPSKTPKWTWCEPGDVGEEEEEEEEEEEGGRTKKEGGRTEGQWWGGGGRRGSSLSSLSRSGTQAPLLFTAQAENPGARFGPLQTP</sequence>
<evidence type="ECO:0000313" key="3">
    <source>
        <dbReference type="Proteomes" id="UP001153269"/>
    </source>
</evidence>
<dbReference type="EMBL" id="CADEAL010000815">
    <property type="protein sequence ID" value="CAB1425574.1"/>
    <property type="molecule type" value="Genomic_DNA"/>
</dbReference>
<dbReference type="AlphaFoldDB" id="A0A9N7U5U7"/>
<feature type="compositionally biased region" description="Acidic residues" evidence="1">
    <location>
        <begin position="99"/>
        <end position="112"/>
    </location>
</feature>
<feature type="region of interest" description="Disordered" evidence="1">
    <location>
        <begin position="94"/>
        <end position="169"/>
    </location>
</feature>